<keyword evidence="1" id="KW-0812">Transmembrane</keyword>
<dbReference type="HOGENOM" id="CLU_2440566_0_0_1"/>
<dbReference type="InParanoid" id="A0A067M9P7"/>
<evidence type="ECO:0000313" key="3">
    <source>
        <dbReference type="Proteomes" id="UP000027195"/>
    </source>
</evidence>
<dbReference type="Proteomes" id="UP000027195">
    <property type="component" value="Unassembled WGS sequence"/>
</dbReference>
<sequence length="90" mass="10349">MCGFHRGYWIAIALDISFQFIPFPLLLLLLLTRWFLRCLCRLFLAARPGELCRGLVVTIELRSRIGALFAVTIDYVWNERSCTVALLNST</sequence>
<feature type="transmembrane region" description="Helical" evidence="1">
    <location>
        <begin position="6"/>
        <end position="31"/>
    </location>
</feature>
<keyword evidence="1" id="KW-1133">Transmembrane helix</keyword>
<protein>
    <submittedName>
        <fullName evidence="2">Uncharacterized protein</fullName>
    </submittedName>
</protein>
<dbReference type="AlphaFoldDB" id="A0A067M9P7"/>
<keyword evidence="1" id="KW-0472">Membrane</keyword>
<keyword evidence="3" id="KW-1185">Reference proteome</keyword>
<organism evidence="2 3">
    <name type="scientific">Botryobasidium botryosum (strain FD-172 SS1)</name>
    <dbReference type="NCBI Taxonomy" id="930990"/>
    <lineage>
        <taxon>Eukaryota</taxon>
        <taxon>Fungi</taxon>
        <taxon>Dikarya</taxon>
        <taxon>Basidiomycota</taxon>
        <taxon>Agaricomycotina</taxon>
        <taxon>Agaricomycetes</taxon>
        <taxon>Cantharellales</taxon>
        <taxon>Botryobasidiaceae</taxon>
        <taxon>Botryobasidium</taxon>
    </lineage>
</organism>
<evidence type="ECO:0000256" key="1">
    <source>
        <dbReference type="SAM" id="Phobius"/>
    </source>
</evidence>
<proteinExistence type="predicted"/>
<name>A0A067M9P7_BOTB1</name>
<reference evidence="3" key="1">
    <citation type="journal article" date="2014" name="Proc. Natl. Acad. Sci. U.S.A.">
        <title>Extensive sampling of basidiomycete genomes demonstrates inadequacy of the white-rot/brown-rot paradigm for wood decay fungi.</title>
        <authorList>
            <person name="Riley R."/>
            <person name="Salamov A.A."/>
            <person name="Brown D.W."/>
            <person name="Nagy L.G."/>
            <person name="Floudas D."/>
            <person name="Held B.W."/>
            <person name="Levasseur A."/>
            <person name="Lombard V."/>
            <person name="Morin E."/>
            <person name="Otillar R."/>
            <person name="Lindquist E.A."/>
            <person name="Sun H."/>
            <person name="LaButti K.M."/>
            <person name="Schmutz J."/>
            <person name="Jabbour D."/>
            <person name="Luo H."/>
            <person name="Baker S.E."/>
            <person name="Pisabarro A.G."/>
            <person name="Walton J.D."/>
            <person name="Blanchette R.A."/>
            <person name="Henrissat B."/>
            <person name="Martin F."/>
            <person name="Cullen D."/>
            <person name="Hibbett D.S."/>
            <person name="Grigoriev I.V."/>
        </authorList>
    </citation>
    <scope>NUCLEOTIDE SEQUENCE [LARGE SCALE GENOMIC DNA]</scope>
    <source>
        <strain evidence="3">FD-172 SS1</strain>
    </source>
</reference>
<dbReference type="EMBL" id="KL198092">
    <property type="protein sequence ID" value="KDQ08301.1"/>
    <property type="molecule type" value="Genomic_DNA"/>
</dbReference>
<accession>A0A067M9P7</accession>
<evidence type="ECO:0000313" key="2">
    <source>
        <dbReference type="EMBL" id="KDQ08301.1"/>
    </source>
</evidence>
<gene>
    <name evidence="2" type="ORF">BOTBODRAFT_568237</name>
</gene>